<accession>A0ABV2VUV8</accession>
<sequence>MPAGFASWAELISVQEKLNQAATRITAVKGDGFAGIVAAPENRELRVYWKGSAATSVRALVRELNRTVPVRLLPARYSEADLAATARKLATVPDVASVVPQVDGSGVQVVANEAKVAKVKATPAVRDSAAVVSVVAGDAPVATYDRQADIPNFYGGGRFWSPVGGCSTGFAINTAGTVQMLTAGHCGENGQAVTTGAGVNMGTISNKITCTDIEIINTPSWGRVFTGGPYSGTSVPIGGTASSFVGNYVVTSGATSGEHSNIQVTAVNLYLGVNGIPCSTVGPLVQARQLNGTCAVAPGDSGGPVIAYRTDGKADALGTMTAGAVAVANNLCPGTIYTPGYNYVYYIPIGTSLGSYGASIVTS</sequence>
<dbReference type="InterPro" id="IPR009003">
    <property type="entry name" value="Peptidase_S1_PA"/>
</dbReference>
<dbReference type="InterPro" id="IPR001316">
    <property type="entry name" value="Pept_S1A_streptogrisin"/>
</dbReference>
<comment type="caution">
    <text evidence="6">The sequence shown here is derived from an EMBL/GenBank/DDBJ whole genome shotgun (WGS) entry which is preliminary data.</text>
</comment>
<evidence type="ECO:0000256" key="4">
    <source>
        <dbReference type="ARBA" id="ARBA00022825"/>
    </source>
</evidence>
<keyword evidence="4" id="KW-0720">Serine protease</keyword>
<comment type="similarity">
    <text evidence="1">Belongs to the peptidase S1 family.</text>
</comment>
<keyword evidence="5" id="KW-1015">Disulfide bond</keyword>
<evidence type="ECO:0000256" key="5">
    <source>
        <dbReference type="ARBA" id="ARBA00023157"/>
    </source>
</evidence>
<evidence type="ECO:0000256" key="2">
    <source>
        <dbReference type="ARBA" id="ARBA00022670"/>
    </source>
</evidence>
<name>A0ABV2VUV8_9ACTN</name>
<dbReference type="InterPro" id="IPR043504">
    <property type="entry name" value="Peptidase_S1_PA_chymotrypsin"/>
</dbReference>
<dbReference type="PROSITE" id="PS00135">
    <property type="entry name" value="TRYPSIN_SER"/>
    <property type="match status" value="1"/>
</dbReference>
<dbReference type="PROSITE" id="PS00134">
    <property type="entry name" value="TRYPSIN_HIS"/>
    <property type="match status" value="1"/>
</dbReference>
<dbReference type="InterPro" id="IPR033116">
    <property type="entry name" value="TRYPSIN_SER"/>
</dbReference>
<evidence type="ECO:0000256" key="1">
    <source>
        <dbReference type="ARBA" id="ARBA00007664"/>
    </source>
</evidence>
<reference evidence="6 7" key="1">
    <citation type="submission" date="2024-06" db="EMBL/GenBank/DDBJ databases">
        <title>The Natural Products Discovery Center: Release of the First 8490 Sequenced Strains for Exploring Actinobacteria Biosynthetic Diversity.</title>
        <authorList>
            <person name="Kalkreuter E."/>
            <person name="Kautsar S.A."/>
            <person name="Yang D."/>
            <person name="Bader C.D."/>
            <person name="Teijaro C.N."/>
            <person name="Fluegel L."/>
            <person name="Davis C.M."/>
            <person name="Simpson J.R."/>
            <person name="Lauterbach L."/>
            <person name="Steele A.D."/>
            <person name="Gui C."/>
            <person name="Meng S."/>
            <person name="Li G."/>
            <person name="Viehrig K."/>
            <person name="Ye F."/>
            <person name="Su P."/>
            <person name="Kiefer A.F."/>
            <person name="Nichols A."/>
            <person name="Cepeda A.J."/>
            <person name="Yan W."/>
            <person name="Fan B."/>
            <person name="Jiang Y."/>
            <person name="Adhikari A."/>
            <person name="Zheng C.-J."/>
            <person name="Schuster L."/>
            <person name="Cowan T.M."/>
            <person name="Smanski M.J."/>
            <person name="Chevrette M.G."/>
            <person name="De Carvalho L.P.S."/>
            <person name="Shen B."/>
        </authorList>
    </citation>
    <scope>NUCLEOTIDE SEQUENCE [LARGE SCALE GENOMIC DNA]</scope>
    <source>
        <strain evidence="6 7">NPDC006286</strain>
    </source>
</reference>
<evidence type="ECO:0000256" key="3">
    <source>
        <dbReference type="ARBA" id="ARBA00022801"/>
    </source>
</evidence>
<dbReference type="Gene3D" id="2.40.10.10">
    <property type="entry name" value="Trypsin-like serine proteases"/>
    <property type="match status" value="2"/>
</dbReference>
<gene>
    <name evidence="6" type="ORF">ABZ071_32810</name>
</gene>
<keyword evidence="7" id="KW-1185">Reference proteome</keyword>
<organism evidence="6 7">
    <name type="scientific">Micromonospora fulviviridis</name>
    <dbReference type="NCBI Taxonomy" id="47860"/>
    <lineage>
        <taxon>Bacteria</taxon>
        <taxon>Bacillati</taxon>
        <taxon>Actinomycetota</taxon>
        <taxon>Actinomycetes</taxon>
        <taxon>Micromonosporales</taxon>
        <taxon>Micromonosporaceae</taxon>
        <taxon>Micromonospora</taxon>
    </lineage>
</organism>
<keyword evidence="2" id="KW-0645">Protease</keyword>
<evidence type="ECO:0000313" key="7">
    <source>
        <dbReference type="Proteomes" id="UP001550348"/>
    </source>
</evidence>
<dbReference type="Proteomes" id="UP001550348">
    <property type="component" value="Unassembled WGS sequence"/>
</dbReference>
<protein>
    <recommendedName>
        <fullName evidence="8">Serine protease</fullName>
    </recommendedName>
</protein>
<proteinExistence type="inferred from homology"/>
<evidence type="ECO:0008006" key="8">
    <source>
        <dbReference type="Google" id="ProtNLM"/>
    </source>
</evidence>
<dbReference type="SUPFAM" id="SSF50494">
    <property type="entry name" value="Trypsin-like serine proteases"/>
    <property type="match status" value="1"/>
</dbReference>
<dbReference type="InterPro" id="IPR018114">
    <property type="entry name" value="TRYPSIN_HIS"/>
</dbReference>
<keyword evidence="3" id="KW-0378">Hydrolase</keyword>
<evidence type="ECO:0000313" key="6">
    <source>
        <dbReference type="EMBL" id="MEU0156579.1"/>
    </source>
</evidence>
<dbReference type="RefSeq" id="WP_355668082.1">
    <property type="nucleotide sequence ID" value="NZ_JBEXRX010000203.1"/>
</dbReference>
<dbReference type="EMBL" id="JBEXRX010000203">
    <property type="protein sequence ID" value="MEU0156579.1"/>
    <property type="molecule type" value="Genomic_DNA"/>
</dbReference>
<dbReference type="PRINTS" id="PR00861">
    <property type="entry name" value="ALYTICPTASE"/>
</dbReference>